<sequence>MTVFTVSSSLHLRRHRKQGHLSSCRQHQLFVQQRVRGRNINTQNDDFKVHHYRSRHDLMVITRGRLGSEAPREEIMRRTKVSVLQLCDANEEIQPMIVDLFAT</sequence>
<protein>
    <submittedName>
        <fullName evidence="1">Uncharacterized protein</fullName>
    </submittedName>
</protein>
<evidence type="ECO:0000313" key="1">
    <source>
        <dbReference type="EMBL" id="KAG7487016.1"/>
    </source>
</evidence>
<dbReference type="AlphaFoldDB" id="A0AAV6QBS1"/>
<organism evidence="1 2">
    <name type="scientific">Solea senegalensis</name>
    <name type="common">Senegalese sole</name>
    <dbReference type="NCBI Taxonomy" id="28829"/>
    <lineage>
        <taxon>Eukaryota</taxon>
        <taxon>Metazoa</taxon>
        <taxon>Chordata</taxon>
        <taxon>Craniata</taxon>
        <taxon>Vertebrata</taxon>
        <taxon>Euteleostomi</taxon>
        <taxon>Actinopterygii</taxon>
        <taxon>Neopterygii</taxon>
        <taxon>Teleostei</taxon>
        <taxon>Neoteleostei</taxon>
        <taxon>Acanthomorphata</taxon>
        <taxon>Carangaria</taxon>
        <taxon>Pleuronectiformes</taxon>
        <taxon>Pleuronectoidei</taxon>
        <taxon>Soleidae</taxon>
        <taxon>Solea</taxon>
    </lineage>
</organism>
<dbReference type="Proteomes" id="UP000693946">
    <property type="component" value="Linkage Group LG6"/>
</dbReference>
<reference evidence="1 2" key="1">
    <citation type="journal article" date="2021" name="Sci. Rep.">
        <title>Chromosome anchoring in Senegalese sole (Solea senegalensis) reveals sex-associated markers and genome rearrangements in flatfish.</title>
        <authorList>
            <person name="Guerrero-Cozar I."/>
            <person name="Gomez-Garrido J."/>
            <person name="Berbel C."/>
            <person name="Martinez-Blanch J.F."/>
            <person name="Alioto T."/>
            <person name="Claros M.G."/>
            <person name="Gagnaire P.A."/>
            <person name="Manchado M."/>
        </authorList>
    </citation>
    <scope>NUCLEOTIDE SEQUENCE [LARGE SCALE GENOMIC DNA]</scope>
    <source>
        <strain evidence="1">Sse05_10M</strain>
    </source>
</reference>
<name>A0AAV6QBS1_SOLSE</name>
<comment type="caution">
    <text evidence="1">The sequence shown here is derived from an EMBL/GenBank/DDBJ whole genome shotgun (WGS) entry which is preliminary data.</text>
</comment>
<dbReference type="EMBL" id="JAGKHQ010000018">
    <property type="protein sequence ID" value="KAG7487016.1"/>
    <property type="molecule type" value="Genomic_DNA"/>
</dbReference>
<keyword evidence="2" id="KW-1185">Reference proteome</keyword>
<gene>
    <name evidence="1" type="ORF">JOB18_044489</name>
</gene>
<evidence type="ECO:0000313" key="2">
    <source>
        <dbReference type="Proteomes" id="UP000693946"/>
    </source>
</evidence>
<proteinExistence type="predicted"/>
<accession>A0AAV6QBS1</accession>